<protein>
    <submittedName>
        <fullName evidence="1">Uncharacterized protein</fullName>
    </submittedName>
</protein>
<organism evidence="1 2">
    <name type="scientific">Penicillium steckii</name>
    <dbReference type="NCBI Taxonomy" id="303698"/>
    <lineage>
        <taxon>Eukaryota</taxon>
        <taxon>Fungi</taxon>
        <taxon>Dikarya</taxon>
        <taxon>Ascomycota</taxon>
        <taxon>Pezizomycotina</taxon>
        <taxon>Eurotiomycetes</taxon>
        <taxon>Eurotiomycetidae</taxon>
        <taxon>Eurotiales</taxon>
        <taxon>Aspergillaceae</taxon>
        <taxon>Penicillium</taxon>
    </lineage>
</organism>
<gene>
    <name evidence="1" type="ORF">PENSTE_c005G01817</name>
</gene>
<name>A0A1V6TKK0_9EURO</name>
<reference evidence="2" key="1">
    <citation type="journal article" date="2017" name="Nat. Microbiol.">
        <title>Global analysis of biosynthetic gene clusters reveals vast potential of secondary metabolite production in Penicillium species.</title>
        <authorList>
            <person name="Nielsen J.C."/>
            <person name="Grijseels S."/>
            <person name="Prigent S."/>
            <person name="Ji B."/>
            <person name="Dainat J."/>
            <person name="Nielsen K.F."/>
            <person name="Frisvad J.C."/>
            <person name="Workman M."/>
            <person name="Nielsen J."/>
        </authorList>
    </citation>
    <scope>NUCLEOTIDE SEQUENCE [LARGE SCALE GENOMIC DNA]</scope>
    <source>
        <strain evidence="2">IBT 24891</strain>
    </source>
</reference>
<sequence length="133" mass="14077">MTINDPFLTHKIKMYLKQSLIVSLALLFPTVLGNITCETSDASPDTSDVTDSINALNGMGSDCPQSNNNDSHCTTWASVGSSAVAFCGDFNTDMQCATMGQHALDIQNACLSNGKVGGTAHLPNDVRVEVIHS</sequence>
<dbReference type="OrthoDB" id="5396354at2759"/>
<dbReference type="AlphaFoldDB" id="A0A1V6TKK0"/>
<comment type="caution">
    <text evidence="1">The sequence shown here is derived from an EMBL/GenBank/DDBJ whole genome shotgun (WGS) entry which is preliminary data.</text>
</comment>
<proteinExistence type="predicted"/>
<keyword evidence="2" id="KW-1185">Reference proteome</keyword>
<dbReference type="EMBL" id="MLKD01000005">
    <property type="protein sequence ID" value="OQE26514.1"/>
    <property type="molecule type" value="Genomic_DNA"/>
</dbReference>
<accession>A0A1V6TKK0</accession>
<dbReference type="Proteomes" id="UP000191285">
    <property type="component" value="Unassembled WGS sequence"/>
</dbReference>
<evidence type="ECO:0000313" key="1">
    <source>
        <dbReference type="EMBL" id="OQE26514.1"/>
    </source>
</evidence>
<evidence type="ECO:0000313" key="2">
    <source>
        <dbReference type="Proteomes" id="UP000191285"/>
    </source>
</evidence>